<dbReference type="Proteomes" id="UP000273641">
    <property type="component" value="Unassembled WGS sequence"/>
</dbReference>
<dbReference type="EMBL" id="RQNR01000012">
    <property type="protein sequence ID" value="RQN22936.1"/>
    <property type="molecule type" value="Genomic_DNA"/>
</dbReference>
<name>A0AAE8FRG8_CLOPF</name>
<proteinExistence type="predicted"/>
<protein>
    <submittedName>
        <fullName evidence="1">Uncharacterized protein</fullName>
    </submittedName>
</protein>
<dbReference type="RefSeq" id="WP_124228927.1">
    <property type="nucleotide sequence ID" value="NZ_CP148678.1"/>
</dbReference>
<dbReference type="AlphaFoldDB" id="A0AAE8FRG8"/>
<evidence type="ECO:0000313" key="1">
    <source>
        <dbReference type="EMBL" id="RQN22936.1"/>
    </source>
</evidence>
<gene>
    <name evidence="1" type="ORF">EHZ11_14945</name>
</gene>
<organism evidence="1 2">
    <name type="scientific">Clostridium perfringens</name>
    <dbReference type="NCBI Taxonomy" id="1502"/>
    <lineage>
        <taxon>Bacteria</taxon>
        <taxon>Bacillati</taxon>
        <taxon>Bacillota</taxon>
        <taxon>Clostridia</taxon>
        <taxon>Eubacteriales</taxon>
        <taxon>Clostridiaceae</taxon>
        <taxon>Clostridium</taxon>
    </lineage>
</organism>
<evidence type="ECO:0000313" key="2">
    <source>
        <dbReference type="Proteomes" id="UP000273641"/>
    </source>
</evidence>
<accession>A0AAE8FRG8</accession>
<reference evidence="1 2" key="1">
    <citation type="submission" date="2018-11" db="EMBL/GenBank/DDBJ databases">
        <title>Draft genome sequences of potential pathogenic Clostridium perfringens from environmental surface water in the North West Province, South Africa.</title>
        <authorList>
            <person name="Fourie J.C.J."/>
            <person name="Sanko T.J."/>
            <person name="Bezuidenhout C."/>
            <person name="Mienie C."/>
            <person name="Adeleke R."/>
        </authorList>
    </citation>
    <scope>NUCLEOTIDE SEQUENCE [LARGE SCALE GENOMIC DNA]</scope>
    <source>
        <strain evidence="1 2">SC4-C13</strain>
    </source>
</reference>
<comment type="caution">
    <text evidence="1">The sequence shown here is derived from an EMBL/GenBank/DDBJ whole genome shotgun (WGS) entry which is preliminary data.</text>
</comment>
<sequence length="392" mass="46783">MDITNTIYKKQDVLIDFCKRFNCRLPSISSKEVGKDKKVLNIYQVECLRDDVLKELEKDHIDKDKANLIKDLECIDNVIEVYSEYSAATAKAFNNGYTVTIAELAYVLRLDEDYIVRNLKNYFKFFKINPFARQALKDLHLDYKVKWSNDFVNKDIFFNKNSVKEFLLKHFKVTDRRIQINLEFDNKRYIKLIEKFKNINTLKSGIKSVIEDLEREFYEEKSKLRRDELPKLCLKKEEVNLIIQEHVKLQSLEDITSYLKFMAENRNKVKLQDTAIDKNENEHIKNYKYKSVNDAQVYYLLNNKVSATRYTFDNVQVYNASRGVTEEKIVVRYLINDVELLNTYLLDKDVNFLFSVDAYALDRLLKIERKENEEDKEVILRYFFNRLMDSSF</sequence>